<dbReference type="AlphaFoldDB" id="A0A9E5MJY0"/>
<proteinExistence type="predicted"/>
<evidence type="ECO:0000313" key="1">
    <source>
        <dbReference type="EMBL" id="NHO65784.1"/>
    </source>
</evidence>
<sequence>MDQFISSFSKMIKTIYSDEDSTMTIGNAIGEFSSKSTSITVSDDNDGRVITQVNFEGMADGYGVITSTMAFYGSEPGADRGHVSYAGQAFPPEGRFVTGTGEGVFEESGTHEWRVRLTIHVSDGKLLLSDGIVKLKDRSYTGKIYEWE</sequence>
<dbReference type="EMBL" id="JAAONZ010000005">
    <property type="protein sequence ID" value="NHO65784.1"/>
    <property type="molecule type" value="Genomic_DNA"/>
</dbReference>
<accession>A0A9E5MJY0</accession>
<protein>
    <recommendedName>
        <fullName evidence="3">DUF3224 domain-containing protein</fullName>
    </recommendedName>
</protein>
<name>A0A9E5MJY0_9GAMM</name>
<comment type="caution">
    <text evidence="1">The sequence shown here is derived from an EMBL/GenBank/DDBJ whole genome shotgun (WGS) entry which is preliminary data.</text>
</comment>
<keyword evidence="2" id="KW-1185">Reference proteome</keyword>
<gene>
    <name evidence="1" type="ORF">G8770_09545</name>
</gene>
<organism evidence="1 2">
    <name type="scientific">Pseudomaricurvus hydrocarbonicus</name>
    <dbReference type="NCBI Taxonomy" id="1470433"/>
    <lineage>
        <taxon>Bacteria</taxon>
        <taxon>Pseudomonadati</taxon>
        <taxon>Pseudomonadota</taxon>
        <taxon>Gammaproteobacteria</taxon>
        <taxon>Cellvibrionales</taxon>
        <taxon>Cellvibrionaceae</taxon>
        <taxon>Pseudomaricurvus</taxon>
    </lineage>
</organism>
<evidence type="ECO:0008006" key="3">
    <source>
        <dbReference type="Google" id="ProtNLM"/>
    </source>
</evidence>
<evidence type="ECO:0000313" key="2">
    <source>
        <dbReference type="Proteomes" id="UP000787472"/>
    </source>
</evidence>
<dbReference type="RefSeq" id="WP_167185332.1">
    <property type="nucleotide sequence ID" value="NZ_JAAONZ010000005.1"/>
</dbReference>
<reference evidence="1" key="1">
    <citation type="submission" date="2020-03" db="EMBL/GenBank/DDBJ databases">
        <authorList>
            <person name="Guo F."/>
        </authorList>
    </citation>
    <scope>NUCLEOTIDE SEQUENCE</scope>
    <source>
        <strain evidence="1">JCM 30134</strain>
    </source>
</reference>
<dbReference type="Proteomes" id="UP000787472">
    <property type="component" value="Unassembled WGS sequence"/>
</dbReference>